<feature type="transmembrane region" description="Helical" evidence="2">
    <location>
        <begin position="60"/>
        <end position="79"/>
    </location>
</feature>
<feature type="transmembrane region" description="Helical" evidence="2">
    <location>
        <begin position="35"/>
        <end position="53"/>
    </location>
</feature>
<evidence type="ECO:0000313" key="4">
    <source>
        <dbReference type="Proteomes" id="UP001526225"/>
    </source>
</evidence>
<accession>A0ABT3E438</accession>
<dbReference type="RefSeq" id="WP_264336053.1">
    <property type="nucleotide sequence ID" value="NZ_JAOZFE010000002.1"/>
</dbReference>
<keyword evidence="4" id="KW-1185">Reference proteome</keyword>
<sequence>MMEEQQKEKLALPITGIVLGALGAILAFISGVRLLGLALAIIGLIVIVVAFVVNQKHKKVLTYVGLAVTIIAAILAMVLESNEPAPVSKETQSVAKALKAEDESIRAKKKSDDAKVAALNKVMTEEVLEKNAKMNIDNDASAWTKDYFDQLKVSKEITGVGGAKLADVEAVVGKPSLESDVDAEELKVRVVSWFSSTDDNDYLLIFVEQENGEWLLIDKSIQSDADTE</sequence>
<dbReference type="InterPro" id="IPR037873">
    <property type="entry name" value="BamE-like"/>
</dbReference>
<reference evidence="3 4" key="1">
    <citation type="submission" date="2022-10" db="EMBL/GenBank/DDBJ databases">
        <title>Weissella fermenti sp. nov., isolated from fermented cabbage.</title>
        <authorList>
            <person name="Lee J.K."/>
            <person name="Baek J.H."/>
            <person name="Choi D.G."/>
            <person name="Kim J.M."/>
            <person name="Jeon C.O."/>
        </authorList>
    </citation>
    <scope>NUCLEOTIDE SEQUENCE [LARGE SCALE GENOMIC DNA]</scope>
    <source>
        <strain evidence="3 4">KACC 18534</strain>
    </source>
</reference>
<organism evidence="3 4">
    <name type="scientific">Weissella ceti</name>
    <dbReference type="NCBI Taxonomy" id="759620"/>
    <lineage>
        <taxon>Bacteria</taxon>
        <taxon>Bacillati</taxon>
        <taxon>Bacillota</taxon>
        <taxon>Bacilli</taxon>
        <taxon>Lactobacillales</taxon>
        <taxon>Lactobacillaceae</taxon>
        <taxon>Weissella</taxon>
    </lineage>
</organism>
<dbReference type="Gene3D" id="3.30.1450.10">
    <property type="match status" value="1"/>
</dbReference>
<feature type="transmembrane region" description="Helical" evidence="2">
    <location>
        <begin position="12"/>
        <end position="29"/>
    </location>
</feature>
<keyword evidence="2" id="KW-0812">Transmembrane</keyword>
<keyword evidence="2" id="KW-0472">Membrane</keyword>
<dbReference type="EMBL" id="JAOZFE010000002">
    <property type="protein sequence ID" value="MCW0952982.1"/>
    <property type="molecule type" value="Genomic_DNA"/>
</dbReference>
<evidence type="ECO:0000256" key="2">
    <source>
        <dbReference type="SAM" id="Phobius"/>
    </source>
</evidence>
<comment type="caution">
    <text evidence="3">The sequence shown here is derived from an EMBL/GenBank/DDBJ whole genome shotgun (WGS) entry which is preliminary data.</text>
</comment>
<evidence type="ECO:0000313" key="3">
    <source>
        <dbReference type="EMBL" id="MCW0952982.1"/>
    </source>
</evidence>
<keyword evidence="2" id="KW-1133">Transmembrane helix</keyword>
<name>A0ABT3E438_9LACO</name>
<proteinExistence type="predicted"/>
<dbReference type="Proteomes" id="UP001526225">
    <property type="component" value="Unassembled WGS sequence"/>
</dbReference>
<keyword evidence="1" id="KW-0732">Signal</keyword>
<protein>
    <submittedName>
        <fullName evidence="3">Uncharacterized protein</fullName>
    </submittedName>
</protein>
<evidence type="ECO:0000256" key="1">
    <source>
        <dbReference type="ARBA" id="ARBA00022729"/>
    </source>
</evidence>
<gene>
    <name evidence="3" type="ORF">OIT44_02710</name>
</gene>